<proteinExistence type="predicted"/>
<name>A0AAW1R955_9CHLO</name>
<keyword evidence="1" id="KW-0812">Transmembrane</keyword>
<dbReference type="EMBL" id="JALJOR010000001">
    <property type="protein sequence ID" value="KAK9830339.1"/>
    <property type="molecule type" value="Genomic_DNA"/>
</dbReference>
<organism evidence="2 3">
    <name type="scientific">[Myrmecia] bisecta</name>
    <dbReference type="NCBI Taxonomy" id="41462"/>
    <lineage>
        <taxon>Eukaryota</taxon>
        <taxon>Viridiplantae</taxon>
        <taxon>Chlorophyta</taxon>
        <taxon>core chlorophytes</taxon>
        <taxon>Trebouxiophyceae</taxon>
        <taxon>Trebouxiales</taxon>
        <taxon>Trebouxiaceae</taxon>
        <taxon>Myrmecia</taxon>
    </lineage>
</organism>
<protein>
    <submittedName>
        <fullName evidence="2">Uncharacterized protein</fullName>
    </submittedName>
</protein>
<evidence type="ECO:0000313" key="3">
    <source>
        <dbReference type="Proteomes" id="UP001489004"/>
    </source>
</evidence>
<keyword evidence="1" id="KW-0472">Membrane</keyword>
<dbReference type="AlphaFoldDB" id="A0AAW1R955"/>
<keyword evidence="1" id="KW-1133">Transmembrane helix</keyword>
<evidence type="ECO:0000313" key="2">
    <source>
        <dbReference type="EMBL" id="KAK9830339.1"/>
    </source>
</evidence>
<gene>
    <name evidence="2" type="ORF">WJX72_011132</name>
</gene>
<dbReference type="Proteomes" id="UP001489004">
    <property type="component" value="Unassembled WGS sequence"/>
</dbReference>
<accession>A0AAW1R955</accession>
<sequence>MAHHLTSSTFQSNTRGYSAIHLHHSLKSELTPVPEAMDETFSKGGPLPHLLPYQLPLVMAAICFWPGVLEPIKA</sequence>
<evidence type="ECO:0000256" key="1">
    <source>
        <dbReference type="SAM" id="Phobius"/>
    </source>
</evidence>
<keyword evidence="3" id="KW-1185">Reference proteome</keyword>
<reference evidence="2 3" key="1">
    <citation type="journal article" date="2024" name="Nat. Commun.">
        <title>Phylogenomics reveals the evolutionary origins of lichenization in chlorophyte algae.</title>
        <authorList>
            <person name="Puginier C."/>
            <person name="Libourel C."/>
            <person name="Otte J."/>
            <person name="Skaloud P."/>
            <person name="Haon M."/>
            <person name="Grisel S."/>
            <person name="Petersen M."/>
            <person name="Berrin J.G."/>
            <person name="Delaux P.M."/>
            <person name="Dal Grande F."/>
            <person name="Keller J."/>
        </authorList>
    </citation>
    <scope>NUCLEOTIDE SEQUENCE [LARGE SCALE GENOMIC DNA]</scope>
    <source>
        <strain evidence="2 3">SAG 2043</strain>
    </source>
</reference>
<feature type="transmembrane region" description="Helical" evidence="1">
    <location>
        <begin position="50"/>
        <end position="69"/>
    </location>
</feature>
<comment type="caution">
    <text evidence="2">The sequence shown here is derived from an EMBL/GenBank/DDBJ whole genome shotgun (WGS) entry which is preliminary data.</text>
</comment>